<name>A0A3N4LK28_9PEZI</name>
<protein>
    <submittedName>
        <fullName evidence="1">Uncharacterized protein</fullName>
    </submittedName>
</protein>
<sequence>MCANCKYTPLFEQASSAILFTVHLLQNDVSLPYPPLEGNFDIIWGQVIDRAFISHHGILYRKEKTSSLSPYKFDGLYLSEGSIIPQEWLVLEVSRSSNQGTKQINDRQKLLQHCLRILNHRRSYLSSQTNLQGVELMISLRKFPVWGILCQGFAIEIVKLGWVTRGVGLVSTFVSKYPTHIAKMQNLYRILEQVHMVVV</sequence>
<dbReference type="InParanoid" id="A0A3N4LK28"/>
<evidence type="ECO:0000313" key="2">
    <source>
        <dbReference type="Proteomes" id="UP000267821"/>
    </source>
</evidence>
<accession>A0A3N4LK28</accession>
<evidence type="ECO:0000313" key="1">
    <source>
        <dbReference type="EMBL" id="RPB21011.1"/>
    </source>
</evidence>
<gene>
    <name evidence="1" type="ORF">L211DRAFT_464162</name>
</gene>
<organism evidence="1 2">
    <name type="scientific">Terfezia boudieri ATCC MYA-4762</name>
    <dbReference type="NCBI Taxonomy" id="1051890"/>
    <lineage>
        <taxon>Eukaryota</taxon>
        <taxon>Fungi</taxon>
        <taxon>Dikarya</taxon>
        <taxon>Ascomycota</taxon>
        <taxon>Pezizomycotina</taxon>
        <taxon>Pezizomycetes</taxon>
        <taxon>Pezizales</taxon>
        <taxon>Pezizaceae</taxon>
        <taxon>Terfezia</taxon>
    </lineage>
</organism>
<dbReference type="AlphaFoldDB" id="A0A3N4LK28"/>
<dbReference type="Proteomes" id="UP000267821">
    <property type="component" value="Unassembled WGS sequence"/>
</dbReference>
<dbReference type="OrthoDB" id="5347438at2759"/>
<reference evidence="1 2" key="1">
    <citation type="journal article" date="2018" name="Nat. Ecol. Evol.">
        <title>Pezizomycetes genomes reveal the molecular basis of ectomycorrhizal truffle lifestyle.</title>
        <authorList>
            <person name="Murat C."/>
            <person name="Payen T."/>
            <person name="Noel B."/>
            <person name="Kuo A."/>
            <person name="Morin E."/>
            <person name="Chen J."/>
            <person name="Kohler A."/>
            <person name="Krizsan K."/>
            <person name="Balestrini R."/>
            <person name="Da Silva C."/>
            <person name="Montanini B."/>
            <person name="Hainaut M."/>
            <person name="Levati E."/>
            <person name="Barry K.W."/>
            <person name="Belfiori B."/>
            <person name="Cichocki N."/>
            <person name="Clum A."/>
            <person name="Dockter R.B."/>
            <person name="Fauchery L."/>
            <person name="Guy J."/>
            <person name="Iotti M."/>
            <person name="Le Tacon F."/>
            <person name="Lindquist E.A."/>
            <person name="Lipzen A."/>
            <person name="Malagnac F."/>
            <person name="Mello A."/>
            <person name="Molinier V."/>
            <person name="Miyauchi S."/>
            <person name="Poulain J."/>
            <person name="Riccioni C."/>
            <person name="Rubini A."/>
            <person name="Sitrit Y."/>
            <person name="Splivallo R."/>
            <person name="Traeger S."/>
            <person name="Wang M."/>
            <person name="Zifcakova L."/>
            <person name="Wipf D."/>
            <person name="Zambonelli A."/>
            <person name="Paolocci F."/>
            <person name="Nowrousian M."/>
            <person name="Ottonello S."/>
            <person name="Baldrian P."/>
            <person name="Spatafora J.W."/>
            <person name="Henrissat B."/>
            <person name="Nagy L.G."/>
            <person name="Aury J.M."/>
            <person name="Wincker P."/>
            <person name="Grigoriev I.V."/>
            <person name="Bonfante P."/>
            <person name="Martin F.M."/>
        </authorList>
    </citation>
    <scope>NUCLEOTIDE SEQUENCE [LARGE SCALE GENOMIC DNA]</scope>
    <source>
        <strain evidence="1 2">ATCC MYA-4762</strain>
    </source>
</reference>
<keyword evidence="2" id="KW-1185">Reference proteome</keyword>
<proteinExistence type="predicted"/>
<dbReference type="EMBL" id="ML121565">
    <property type="protein sequence ID" value="RPB21011.1"/>
    <property type="molecule type" value="Genomic_DNA"/>
</dbReference>